<dbReference type="PANTHER" id="PTHR47396:SF2">
    <property type="entry name" value="HELICASE ATP-BINDING DOMAIN-CONTAINING PROTEIN"/>
    <property type="match status" value="1"/>
</dbReference>
<reference evidence="3 4" key="1">
    <citation type="submission" date="2023-07" db="EMBL/GenBank/DDBJ databases">
        <title>Protaetiibacter sp. nov WY-16 isolated from soil.</title>
        <authorList>
            <person name="Liu B."/>
            <person name="Wan Y."/>
        </authorList>
    </citation>
    <scope>NUCLEOTIDE SEQUENCE [LARGE SCALE GENOMIC DNA]</scope>
    <source>
        <strain evidence="3 4">WY-16</strain>
    </source>
</reference>
<evidence type="ECO:0000256" key="1">
    <source>
        <dbReference type="SAM" id="MobiDB-lite"/>
    </source>
</evidence>
<keyword evidence="4" id="KW-1185">Reference proteome</keyword>
<comment type="caution">
    <text evidence="3">The sequence shown here is derived from an EMBL/GenBank/DDBJ whole genome shotgun (WGS) entry which is preliminary data.</text>
</comment>
<dbReference type="InterPro" id="IPR014001">
    <property type="entry name" value="Helicase_ATP-bd"/>
</dbReference>
<feature type="domain" description="Helicase ATP-binding" evidence="2">
    <location>
        <begin position="45"/>
        <end position="204"/>
    </location>
</feature>
<dbReference type="SUPFAM" id="SSF52540">
    <property type="entry name" value="P-loop containing nucleoside triphosphate hydrolases"/>
    <property type="match status" value="2"/>
</dbReference>
<dbReference type="SMART" id="SM00487">
    <property type="entry name" value="DEXDc"/>
    <property type="match status" value="1"/>
</dbReference>
<dbReference type="PANTHER" id="PTHR47396">
    <property type="entry name" value="TYPE I RESTRICTION ENZYME ECOKI R PROTEIN"/>
    <property type="match status" value="1"/>
</dbReference>
<keyword evidence="3" id="KW-0067">ATP-binding</keyword>
<sequence>MSTPSLPGPTVGTFAAEHLSPSYPERAARGTASKLRAWQAEALDLYFEREPRDFLAAATPGAGKTTFALRLAVELIARRVVDRVTVVAPTDHLKRQWADAAHRVGLRLDPGYSNGDAWGGRRYHGMAVTYAQVAVRASLHREITESGRTLVILDEVHHGGDALSWGDAIREAFDPATRRLSLTGTPFRSDTAPIPFVSYVRDEKGIRTSQTDYNYGYGRALADGVVRPVMFMAYAGKMRWRTRMGDEMEARLGEGDTKDVTAQAWRTALDPGGEWIQAVLRAADVRLTEVRHSIPDAGGLVIATDQRAARAYAALLQGITGEQATVVLSDEKESSARIEEFAGNTRRWMVAVRMVSEGVDVPRLAVGVYATSASTPLYFAQAIGRFVRARRRGETASVFIPTVPSLLSLASQLELERDHALDRERADDQLLDDDLLDRENREQDSKDQLAEEFTWEAIESDANFDKVLFDGDEFGAAAFTGSDEELDFLGLPGILEPDQVRELLRQRHRRQQRRAAFVTEEEKAQQPEQPPPLYRTLREQRTLLNSLVGMRAKLSGEPHALIHAELRRICGGPAVAQASVTQLQARIDFLRRGLRS</sequence>
<organism evidence="3 4">
    <name type="scientific">Antiquaquibacter soli</name>
    <dbReference type="NCBI Taxonomy" id="3064523"/>
    <lineage>
        <taxon>Bacteria</taxon>
        <taxon>Bacillati</taxon>
        <taxon>Actinomycetota</taxon>
        <taxon>Actinomycetes</taxon>
        <taxon>Micrococcales</taxon>
        <taxon>Microbacteriaceae</taxon>
        <taxon>Antiquaquibacter</taxon>
    </lineage>
</organism>
<protein>
    <submittedName>
        <fullName evidence="3">DEAD/DEAH box helicase</fullName>
        <ecNumber evidence="3">3.6.4.-</ecNumber>
    </submittedName>
</protein>
<dbReference type="InterPro" id="IPR050742">
    <property type="entry name" value="Helicase_Restrict-Modif_Enz"/>
</dbReference>
<keyword evidence="3" id="KW-0347">Helicase</keyword>
<dbReference type="Pfam" id="PF04851">
    <property type="entry name" value="ResIII"/>
    <property type="match status" value="1"/>
</dbReference>
<keyword evidence="3" id="KW-0547">Nucleotide-binding</keyword>
<name>A0ABT9BRB1_9MICO</name>
<dbReference type="InterPro" id="IPR027417">
    <property type="entry name" value="P-loop_NTPase"/>
</dbReference>
<evidence type="ECO:0000313" key="4">
    <source>
        <dbReference type="Proteomes" id="UP001241072"/>
    </source>
</evidence>
<evidence type="ECO:0000259" key="2">
    <source>
        <dbReference type="PROSITE" id="PS51192"/>
    </source>
</evidence>
<dbReference type="PROSITE" id="PS51192">
    <property type="entry name" value="HELICASE_ATP_BIND_1"/>
    <property type="match status" value="1"/>
</dbReference>
<dbReference type="GO" id="GO:0016787">
    <property type="term" value="F:hydrolase activity"/>
    <property type="evidence" value="ECO:0007669"/>
    <property type="project" value="UniProtKB-KW"/>
</dbReference>
<keyword evidence="3" id="KW-0378">Hydrolase</keyword>
<dbReference type="EMBL" id="JAUQUB010000001">
    <property type="protein sequence ID" value="MDO7881905.1"/>
    <property type="molecule type" value="Genomic_DNA"/>
</dbReference>
<dbReference type="Gene3D" id="3.40.50.300">
    <property type="entry name" value="P-loop containing nucleotide triphosphate hydrolases"/>
    <property type="match status" value="2"/>
</dbReference>
<dbReference type="InterPro" id="IPR006935">
    <property type="entry name" value="Helicase/UvrB_N"/>
</dbReference>
<dbReference type="GO" id="GO:0004386">
    <property type="term" value="F:helicase activity"/>
    <property type="evidence" value="ECO:0007669"/>
    <property type="project" value="UniProtKB-KW"/>
</dbReference>
<gene>
    <name evidence="3" type="ORF">Q5716_06650</name>
</gene>
<evidence type="ECO:0000313" key="3">
    <source>
        <dbReference type="EMBL" id="MDO7881905.1"/>
    </source>
</evidence>
<dbReference type="EC" id="3.6.4.-" evidence="3"/>
<accession>A0ABT9BRB1</accession>
<dbReference type="Proteomes" id="UP001241072">
    <property type="component" value="Unassembled WGS sequence"/>
</dbReference>
<dbReference type="RefSeq" id="WP_305002296.1">
    <property type="nucleotide sequence ID" value="NZ_JAUQUB010000001.1"/>
</dbReference>
<proteinExistence type="predicted"/>
<feature type="region of interest" description="Disordered" evidence="1">
    <location>
        <begin position="514"/>
        <end position="533"/>
    </location>
</feature>